<evidence type="ECO:0000313" key="3">
    <source>
        <dbReference type="WBParaSite" id="TMUE_3000011070.1"/>
    </source>
</evidence>
<name>A0A5S6QV19_TRIMR</name>
<reference evidence="3" key="1">
    <citation type="submission" date="2019-12" db="UniProtKB">
        <authorList>
            <consortium name="WormBaseParasite"/>
        </authorList>
    </citation>
    <scope>IDENTIFICATION</scope>
</reference>
<feature type="compositionally biased region" description="Basic and acidic residues" evidence="1">
    <location>
        <begin position="81"/>
        <end position="103"/>
    </location>
</feature>
<evidence type="ECO:0000256" key="1">
    <source>
        <dbReference type="SAM" id="MobiDB-lite"/>
    </source>
</evidence>
<evidence type="ECO:0000313" key="2">
    <source>
        <dbReference type="Proteomes" id="UP000046395"/>
    </source>
</evidence>
<sequence length="129" mass="14742">MARGQEVGACKCCQVYFLLDSAEDEREILQYKHGHEETLCYPVEHRHQGSFGTVVAEKPGDVRRAGAYDGTIPRYQTSSFQKEEKEEKKSNEEPNSEEQERSIFGRSKQLTASPFSTLLLRIPLIPMFD</sequence>
<feature type="region of interest" description="Disordered" evidence="1">
    <location>
        <begin position="64"/>
        <end position="108"/>
    </location>
</feature>
<proteinExistence type="predicted"/>
<keyword evidence="2" id="KW-1185">Reference proteome</keyword>
<accession>A0A5S6QV19</accession>
<organism evidence="2 3">
    <name type="scientific">Trichuris muris</name>
    <name type="common">Mouse whipworm</name>
    <dbReference type="NCBI Taxonomy" id="70415"/>
    <lineage>
        <taxon>Eukaryota</taxon>
        <taxon>Metazoa</taxon>
        <taxon>Ecdysozoa</taxon>
        <taxon>Nematoda</taxon>
        <taxon>Enoplea</taxon>
        <taxon>Dorylaimia</taxon>
        <taxon>Trichinellida</taxon>
        <taxon>Trichuridae</taxon>
        <taxon>Trichuris</taxon>
    </lineage>
</organism>
<dbReference type="Proteomes" id="UP000046395">
    <property type="component" value="Unassembled WGS sequence"/>
</dbReference>
<protein>
    <submittedName>
        <fullName evidence="3">Uncharacterized protein</fullName>
    </submittedName>
</protein>
<dbReference type="WBParaSite" id="TMUE_3000011070.1">
    <property type="protein sequence ID" value="TMUE_3000011070.1"/>
    <property type="gene ID" value="WBGene00287294"/>
</dbReference>
<dbReference type="AlphaFoldDB" id="A0A5S6QV19"/>